<evidence type="ECO:0000313" key="2">
    <source>
        <dbReference type="Proteomes" id="UP000830395"/>
    </source>
</evidence>
<name>A0ACC5Y938_9TELE</name>
<comment type="caution">
    <text evidence="1">The sequence shown here is derived from an EMBL/GenBank/DDBJ whole genome shotgun (WGS) entry which is preliminary data.</text>
</comment>
<proteinExistence type="predicted"/>
<dbReference type="Proteomes" id="UP000830395">
    <property type="component" value="Chromosome 4"/>
</dbReference>
<reference evidence="1" key="1">
    <citation type="submission" date="2020-02" db="EMBL/GenBank/DDBJ databases">
        <title>Genome sequencing of the panga catfish, Pangasius djambal.</title>
        <authorList>
            <person name="Wen M."/>
            <person name="Zahm M."/>
            <person name="Roques C."/>
            <person name="Cabau C."/>
            <person name="Klopp C."/>
            <person name="Donnadieu C."/>
            <person name="Jouanno E."/>
            <person name="Avarre J.-C."/>
            <person name="Campet M."/>
            <person name="Ha T."/>
            <person name="Dugue R."/>
            <person name="Lampietro C."/>
            <person name="Louis A."/>
            <person name="Herpin A."/>
            <person name="Echchiki A."/>
            <person name="Berthelot C."/>
            <person name="Parey E."/>
            <person name="Roest-Crollius H."/>
            <person name="Braasch I."/>
            <person name="Postlethwait J.H."/>
            <person name="Bobe J."/>
            <person name="Montfort J."/>
            <person name="Bouchez O."/>
            <person name="Begum T."/>
            <person name="Schartl M."/>
            <person name="Gustiano R."/>
            <person name="Guiguen Y."/>
        </authorList>
    </citation>
    <scope>NUCLEOTIDE SEQUENCE</scope>
    <source>
        <strain evidence="1">Pdj_M5554</strain>
    </source>
</reference>
<dbReference type="EMBL" id="CM040978">
    <property type="protein sequence ID" value="MCJ8731872.1"/>
    <property type="molecule type" value="Genomic_DNA"/>
</dbReference>
<accession>A0ACC5Y938</accession>
<evidence type="ECO:0000313" key="1">
    <source>
        <dbReference type="EMBL" id="MCJ8731872.1"/>
    </source>
</evidence>
<keyword evidence="2" id="KW-1185">Reference proteome</keyword>
<gene>
    <name evidence="1" type="ORF">PDJAM_G00204880</name>
</gene>
<organism evidence="1 2">
    <name type="scientific">Pangasius djambal</name>
    <dbReference type="NCBI Taxonomy" id="1691987"/>
    <lineage>
        <taxon>Eukaryota</taxon>
        <taxon>Metazoa</taxon>
        <taxon>Chordata</taxon>
        <taxon>Craniata</taxon>
        <taxon>Vertebrata</taxon>
        <taxon>Euteleostomi</taxon>
        <taxon>Actinopterygii</taxon>
        <taxon>Neopterygii</taxon>
        <taxon>Teleostei</taxon>
        <taxon>Ostariophysi</taxon>
        <taxon>Siluriformes</taxon>
        <taxon>Pangasiidae</taxon>
        <taxon>Pangasius</taxon>
    </lineage>
</organism>
<sequence>MKKRGVLSGFRKTSSSSPTHEQNDLSVDGESHSSSADLSEKSRGMLSTFFRPSPKPAQNYAHCQGTGSSDNTEKKDRADEIPRVPPRPSEEELRNTITHRLSVNPADTAHSQGAGSSDITEKKSRADETLRVPPRPSEEELRNTITHRLSVNPIDADHNQDDLSVDGQSHSSSADLSEKSGGVPSGFFRHSPKPAQSCAHGQVAAVKAWQSISREETQNLSFENMGSRLQAVIDCKGFSSKY</sequence>
<protein>
    <submittedName>
        <fullName evidence="1">Uncharacterized protein</fullName>
    </submittedName>
</protein>